<protein>
    <submittedName>
        <fullName evidence="1">Uncharacterized protein</fullName>
    </submittedName>
</protein>
<organism evidence="1 2">
    <name type="scientific">Galdieria sulphuraria</name>
    <name type="common">Red alga</name>
    <dbReference type="NCBI Taxonomy" id="130081"/>
    <lineage>
        <taxon>Eukaryota</taxon>
        <taxon>Rhodophyta</taxon>
        <taxon>Bangiophyceae</taxon>
        <taxon>Galdieriales</taxon>
        <taxon>Galdieriaceae</taxon>
        <taxon>Galdieria</taxon>
    </lineage>
</organism>
<sequence length="92" mass="10359">MRTEKKSSIHVARNIHLRGNEQEILDIIQKSGWMFGIVDHPVRQAQKCPVLPSFVPKASHISGFTADYNTITFHGNADNLKGNRHCPIHSKS</sequence>
<evidence type="ECO:0000313" key="1">
    <source>
        <dbReference type="EMBL" id="EME26320.1"/>
    </source>
</evidence>
<accession>M2WR88</accession>
<evidence type="ECO:0000313" key="2">
    <source>
        <dbReference type="Proteomes" id="UP000030680"/>
    </source>
</evidence>
<gene>
    <name evidence="1" type="ORF">Gasu_60490</name>
</gene>
<reference evidence="2" key="1">
    <citation type="journal article" date="2013" name="Science">
        <title>Gene transfer from bacteria and archaea facilitated evolution of an extremophilic eukaryote.</title>
        <authorList>
            <person name="Schonknecht G."/>
            <person name="Chen W.H."/>
            <person name="Ternes C.M."/>
            <person name="Barbier G.G."/>
            <person name="Shrestha R.P."/>
            <person name="Stanke M."/>
            <person name="Brautigam A."/>
            <person name="Baker B.J."/>
            <person name="Banfield J.F."/>
            <person name="Garavito R.M."/>
            <person name="Carr K."/>
            <person name="Wilkerson C."/>
            <person name="Rensing S.A."/>
            <person name="Gagneul D."/>
            <person name="Dickenson N.E."/>
            <person name="Oesterhelt C."/>
            <person name="Lercher M.J."/>
            <person name="Weber A.P."/>
        </authorList>
    </citation>
    <scope>NUCLEOTIDE SEQUENCE [LARGE SCALE GENOMIC DNA]</scope>
    <source>
        <strain evidence="2">074W</strain>
    </source>
</reference>
<dbReference type="OrthoDB" id="10284954at2759"/>
<dbReference type="EMBL" id="KB454553">
    <property type="protein sequence ID" value="EME26320.1"/>
    <property type="molecule type" value="Genomic_DNA"/>
</dbReference>
<proteinExistence type="predicted"/>
<name>M2WR88_GALSU</name>
<dbReference type="RefSeq" id="XP_005702840.1">
    <property type="nucleotide sequence ID" value="XM_005702783.1"/>
</dbReference>
<dbReference type="Gramene" id="EME26320">
    <property type="protein sequence ID" value="EME26320"/>
    <property type="gene ID" value="Gasu_60490"/>
</dbReference>
<dbReference type="Proteomes" id="UP000030680">
    <property type="component" value="Unassembled WGS sequence"/>
</dbReference>
<dbReference type="GeneID" id="17085299"/>
<keyword evidence="2" id="KW-1185">Reference proteome</keyword>
<dbReference type="AlphaFoldDB" id="M2WR88"/>